<comment type="similarity">
    <text evidence="1">Belongs to the bacterial solute-binding protein 3 family.</text>
</comment>
<dbReference type="InterPro" id="IPR010916">
    <property type="entry name" value="TonB_box_CS"/>
</dbReference>
<dbReference type="InterPro" id="IPR001638">
    <property type="entry name" value="Solute-binding_3/MltF_N"/>
</dbReference>
<dbReference type="SUPFAM" id="SSF53850">
    <property type="entry name" value="Periplasmic binding protein-like II"/>
    <property type="match status" value="1"/>
</dbReference>
<comment type="caution">
    <text evidence="6">The sequence shown here is derived from an EMBL/GenBank/DDBJ whole genome shotgun (WGS) entry which is preliminary data.</text>
</comment>
<evidence type="ECO:0000256" key="2">
    <source>
        <dbReference type="ARBA" id="ARBA00022729"/>
    </source>
</evidence>
<evidence type="ECO:0000313" key="7">
    <source>
        <dbReference type="Proteomes" id="UP001596055"/>
    </source>
</evidence>
<organism evidence="6 7">
    <name type="scientific">Marinobacter koreensis</name>
    <dbReference type="NCBI Taxonomy" id="335974"/>
    <lineage>
        <taxon>Bacteria</taxon>
        <taxon>Pseudomonadati</taxon>
        <taxon>Pseudomonadota</taxon>
        <taxon>Gammaproteobacteria</taxon>
        <taxon>Pseudomonadales</taxon>
        <taxon>Marinobacteraceae</taxon>
        <taxon>Marinobacter</taxon>
    </lineage>
</organism>
<evidence type="ECO:0000313" key="6">
    <source>
        <dbReference type="EMBL" id="MFC5545193.1"/>
    </source>
</evidence>
<dbReference type="PROSITE" id="PS00430">
    <property type="entry name" value="TONB_DEPENDENT_REC_1"/>
    <property type="match status" value="1"/>
</dbReference>
<feature type="chain" id="PRO_5046242485" evidence="4">
    <location>
        <begin position="19"/>
        <end position="281"/>
    </location>
</feature>
<evidence type="ECO:0000256" key="4">
    <source>
        <dbReference type="SAM" id="SignalP"/>
    </source>
</evidence>
<accession>A0ABW0RKM0</accession>
<evidence type="ECO:0000256" key="3">
    <source>
        <dbReference type="SAM" id="MobiDB-lite"/>
    </source>
</evidence>
<dbReference type="Proteomes" id="UP001596055">
    <property type="component" value="Unassembled WGS sequence"/>
</dbReference>
<gene>
    <name evidence="6" type="ORF">ACFPQA_09030</name>
</gene>
<evidence type="ECO:0000259" key="5">
    <source>
        <dbReference type="Pfam" id="PF00497"/>
    </source>
</evidence>
<reference evidence="7" key="1">
    <citation type="journal article" date="2019" name="Int. J. Syst. Evol. Microbiol.">
        <title>The Global Catalogue of Microorganisms (GCM) 10K type strain sequencing project: providing services to taxonomists for standard genome sequencing and annotation.</title>
        <authorList>
            <consortium name="The Broad Institute Genomics Platform"/>
            <consortium name="The Broad Institute Genome Sequencing Center for Infectious Disease"/>
            <person name="Wu L."/>
            <person name="Ma J."/>
        </authorList>
    </citation>
    <scope>NUCLEOTIDE SEQUENCE [LARGE SCALE GENOMIC DNA]</scope>
    <source>
        <strain evidence="7">CGMCC 4.1799</strain>
    </source>
</reference>
<keyword evidence="7" id="KW-1185">Reference proteome</keyword>
<dbReference type="PANTHER" id="PTHR35936:SF25">
    <property type="entry name" value="ABC TRANSPORTER SUBSTRATE-BINDING PROTEIN"/>
    <property type="match status" value="1"/>
</dbReference>
<sequence length="281" mass="30798">MFKPLVLFLLLLCTACSPDDPPAAVPEGLTSDAVPAAQPSSPDTPESVVVLAADPWCPHNCVAGSEQEGYMVDIAREAFARVGLTVQYVNMSWARALYQAEAGEIDGVIGAFPGDAPGFLFPEKPAGHSRTELFTHPDSTWVYSGIDSLRNQTLLAINGYSYSPELDAYIAAHLDDPERVLVLSGPSPLSRAIQLIWERRTDVFPEDREVMNWAQREHPSQGRLRSAARIYESPIYIAFSPQTPTGKKRAEQLSEGIRALEASGRIGQIMARYGIDPPEFR</sequence>
<keyword evidence="2 4" id="KW-0732">Signal</keyword>
<feature type="domain" description="Solute-binding protein family 3/N-terminal" evidence="5">
    <location>
        <begin position="52"/>
        <end position="112"/>
    </location>
</feature>
<name>A0ABW0RKM0_9GAMM</name>
<dbReference type="PANTHER" id="PTHR35936">
    <property type="entry name" value="MEMBRANE-BOUND LYTIC MUREIN TRANSGLYCOSYLASE F"/>
    <property type="match status" value="1"/>
</dbReference>
<dbReference type="Pfam" id="PF00497">
    <property type="entry name" value="SBP_bac_3"/>
    <property type="match status" value="1"/>
</dbReference>
<dbReference type="EMBL" id="JBHSNL010000001">
    <property type="protein sequence ID" value="MFC5545193.1"/>
    <property type="molecule type" value="Genomic_DNA"/>
</dbReference>
<feature type="region of interest" description="Disordered" evidence="3">
    <location>
        <begin position="24"/>
        <end position="46"/>
    </location>
</feature>
<protein>
    <submittedName>
        <fullName evidence="6">Substrate-binding periplasmic protein</fullName>
    </submittedName>
</protein>
<dbReference type="Gene3D" id="3.40.190.10">
    <property type="entry name" value="Periplasmic binding protein-like II"/>
    <property type="match status" value="2"/>
</dbReference>
<proteinExistence type="inferred from homology"/>
<feature type="signal peptide" evidence="4">
    <location>
        <begin position="1"/>
        <end position="18"/>
    </location>
</feature>
<dbReference type="RefSeq" id="WP_248155750.1">
    <property type="nucleotide sequence ID" value="NZ_JAKZAJ010000002.1"/>
</dbReference>
<evidence type="ECO:0000256" key="1">
    <source>
        <dbReference type="ARBA" id="ARBA00010333"/>
    </source>
</evidence>